<gene>
    <name evidence="1" type="ORF">GSONMT00047579001</name>
</gene>
<reference evidence="1" key="2">
    <citation type="submission" date="2014-03" db="EMBL/GenBank/DDBJ databases">
        <authorList>
            <person name="Genoscope - CEA"/>
        </authorList>
    </citation>
    <scope>NUCLEOTIDE SEQUENCE</scope>
</reference>
<evidence type="ECO:0000313" key="2">
    <source>
        <dbReference type="Proteomes" id="UP000193380"/>
    </source>
</evidence>
<proteinExistence type="predicted"/>
<dbReference type="EMBL" id="FR929472">
    <property type="protein sequence ID" value="CDQ97213.1"/>
    <property type="molecule type" value="Genomic_DNA"/>
</dbReference>
<dbReference type="AlphaFoldDB" id="A0A060YZF1"/>
<organism evidence="1 2">
    <name type="scientific">Oncorhynchus mykiss</name>
    <name type="common">Rainbow trout</name>
    <name type="synonym">Salmo gairdneri</name>
    <dbReference type="NCBI Taxonomy" id="8022"/>
    <lineage>
        <taxon>Eukaryota</taxon>
        <taxon>Metazoa</taxon>
        <taxon>Chordata</taxon>
        <taxon>Craniata</taxon>
        <taxon>Vertebrata</taxon>
        <taxon>Euteleostomi</taxon>
        <taxon>Actinopterygii</taxon>
        <taxon>Neopterygii</taxon>
        <taxon>Teleostei</taxon>
        <taxon>Protacanthopterygii</taxon>
        <taxon>Salmoniformes</taxon>
        <taxon>Salmonidae</taxon>
        <taxon>Salmoninae</taxon>
        <taxon>Oncorhynchus</taxon>
    </lineage>
</organism>
<dbReference type="Proteomes" id="UP000193380">
    <property type="component" value="Unassembled WGS sequence"/>
</dbReference>
<reference evidence="1" key="1">
    <citation type="journal article" date="2014" name="Nat. Commun.">
        <title>The rainbow trout genome provides novel insights into evolution after whole-genome duplication in vertebrates.</title>
        <authorList>
            <person name="Berthelot C."/>
            <person name="Brunet F."/>
            <person name="Chalopin D."/>
            <person name="Juanchich A."/>
            <person name="Bernard M."/>
            <person name="Noel B."/>
            <person name="Bento P."/>
            <person name="Da Silva C."/>
            <person name="Labadie K."/>
            <person name="Alberti A."/>
            <person name="Aury J.M."/>
            <person name="Louis A."/>
            <person name="Dehais P."/>
            <person name="Bardou P."/>
            <person name="Montfort J."/>
            <person name="Klopp C."/>
            <person name="Cabau C."/>
            <person name="Gaspin C."/>
            <person name="Thorgaard G.H."/>
            <person name="Boussaha M."/>
            <person name="Quillet E."/>
            <person name="Guyomard R."/>
            <person name="Galiana D."/>
            <person name="Bobe J."/>
            <person name="Volff J.N."/>
            <person name="Genet C."/>
            <person name="Wincker P."/>
            <person name="Jaillon O."/>
            <person name="Roest Crollius H."/>
            <person name="Guiguen Y."/>
        </authorList>
    </citation>
    <scope>NUCLEOTIDE SEQUENCE [LARGE SCALE GENOMIC DNA]</scope>
</reference>
<accession>A0A060YZF1</accession>
<name>A0A060YZF1_ONCMY</name>
<dbReference type="PaxDb" id="8022-A0A060YZF1"/>
<protein>
    <submittedName>
        <fullName evidence="1">Uncharacterized protein</fullName>
    </submittedName>
</protein>
<evidence type="ECO:0000313" key="1">
    <source>
        <dbReference type="EMBL" id="CDQ97213.1"/>
    </source>
</evidence>
<sequence>MEASSSGRSTGCFQPGPVEANHLTGMSKQLADSRQSYSMRSGALGTMGWNAPEVLDDSRKVNPVNLCKFWLYKGGSVRSSLCHEKQALTLHYTDKTEPPGAVLFLAYNAVKHNDSVAYFFEPLGHQAARYDICHHHYTHQRIMTLT</sequence>